<keyword evidence="4 6" id="KW-1133">Transmembrane helix</keyword>
<dbReference type="AlphaFoldDB" id="A0A1Y5SSJ9"/>
<protein>
    <recommendedName>
        <fullName evidence="9">Holin-like protein</fullName>
    </recommendedName>
</protein>
<proteinExistence type="predicted"/>
<evidence type="ECO:0000256" key="5">
    <source>
        <dbReference type="ARBA" id="ARBA00023136"/>
    </source>
</evidence>
<keyword evidence="3 6" id="KW-0812">Transmembrane</keyword>
<dbReference type="InterPro" id="IPR005538">
    <property type="entry name" value="LrgA/CidA"/>
</dbReference>
<keyword evidence="2" id="KW-1003">Cell membrane</keyword>
<organism evidence="7 8">
    <name type="scientific">Pseudoruegeria aquimaris</name>
    <dbReference type="NCBI Taxonomy" id="393663"/>
    <lineage>
        <taxon>Bacteria</taxon>
        <taxon>Pseudomonadati</taxon>
        <taxon>Pseudomonadota</taxon>
        <taxon>Alphaproteobacteria</taxon>
        <taxon>Rhodobacterales</taxon>
        <taxon>Roseobacteraceae</taxon>
        <taxon>Pseudoruegeria</taxon>
    </lineage>
</organism>
<dbReference type="Pfam" id="PF03788">
    <property type="entry name" value="LrgA"/>
    <property type="match status" value="1"/>
</dbReference>
<gene>
    <name evidence="7" type="ORF">PSA7680_02427</name>
</gene>
<reference evidence="7 8" key="1">
    <citation type="submission" date="2017-03" db="EMBL/GenBank/DDBJ databases">
        <authorList>
            <person name="Afonso C.L."/>
            <person name="Miller P.J."/>
            <person name="Scott M.A."/>
            <person name="Spackman E."/>
            <person name="Goraichik I."/>
            <person name="Dimitrov K.M."/>
            <person name="Suarez D.L."/>
            <person name="Swayne D.E."/>
        </authorList>
    </citation>
    <scope>NUCLEOTIDE SEQUENCE [LARGE SCALE GENOMIC DNA]</scope>
    <source>
        <strain evidence="7 8">CECT 7680</strain>
    </source>
</reference>
<sequence>MLAYLTLIFTCQFLGELLMRSLGLPVPGPVAGMVMLFAFLMWRGAVPEGLDVAARGLLQNLSLLFVPAGAGVVLHLRLLGEGLVPVTVSLVISIARHKVCAIQTQGLHTPGAPI</sequence>
<comment type="subcellular location">
    <subcellularLocation>
        <location evidence="1">Cell membrane</location>
        <topology evidence="1">Multi-pass membrane protein</topology>
    </subcellularLocation>
</comment>
<dbReference type="GO" id="GO:0005886">
    <property type="term" value="C:plasma membrane"/>
    <property type="evidence" value="ECO:0007669"/>
    <property type="project" value="UniProtKB-SubCell"/>
</dbReference>
<evidence type="ECO:0008006" key="9">
    <source>
        <dbReference type="Google" id="ProtNLM"/>
    </source>
</evidence>
<evidence type="ECO:0000313" key="7">
    <source>
        <dbReference type="EMBL" id="SLN47336.1"/>
    </source>
</evidence>
<evidence type="ECO:0000256" key="4">
    <source>
        <dbReference type="ARBA" id="ARBA00022989"/>
    </source>
</evidence>
<name>A0A1Y5SSJ9_9RHOB</name>
<accession>A0A1Y5SSJ9</accession>
<dbReference type="PANTHER" id="PTHR33931:SF2">
    <property type="entry name" value="HOLIN-LIKE PROTEIN CIDA"/>
    <property type="match status" value="1"/>
</dbReference>
<dbReference type="PANTHER" id="PTHR33931">
    <property type="entry name" value="HOLIN-LIKE PROTEIN CIDA-RELATED"/>
    <property type="match status" value="1"/>
</dbReference>
<dbReference type="RefSeq" id="WP_085868982.1">
    <property type="nucleotide sequence ID" value="NZ_FWFQ01000017.1"/>
</dbReference>
<keyword evidence="5 6" id="KW-0472">Membrane</keyword>
<evidence type="ECO:0000256" key="3">
    <source>
        <dbReference type="ARBA" id="ARBA00022692"/>
    </source>
</evidence>
<dbReference type="OrthoDB" id="385012at2"/>
<keyword evidence="8" id="KW-1185">Reference proteome</keyword>
<evidence type="ECO:0000256" key="2">
    <source>
        <dbReference type="ARBA" id="ARBA00022475"/>
    </source>
</evidence>
<evidence type="ECO:0000313" key="8">
    <source>
        <dbReference type="Proteomes" id="UP000193409"/>
    </source>
</evidence>
<dbReference type="EMBL" id="FWFQ01000017">
    <property type="protein sequence ID" value="SLN47336.1"/>
    <property type="molecule type" value="Genomic_DNA"/>
</dbReference>
<feature type="transmembrane region" description="Helical" evidence="6">
    <location>
        <begin position="26"/>
        <end position="45"/>
    </location>
</feature>
<evidence type="ECO:0000256" key="1">
    <source>
        <dbReference type="ARBA" id="ARBA00004651"/>
    </source>
</evidence>
<evidence type="ECO:0000256" key="6">
    <source>
        <dbReference type="SAM" id="Phobius"/>
    </source>
</evidence>
<dbReference type="Proteomes" id="UP000193409">
    <property type="component" value="Unassembled WGS sequence"/>
</dbReference>